<dbReference type="PANTHER" id="PTHR43330">
    <property type="entry name" value="METHIONINE AMINOPEPTIDASE"/>
    <property type="match status" value="1"/>
</dbReference>
<dbReference type="GO" id="GO:0046872">
    <property type="term" value="F:metal ion binding"/>
    <property type="evidence" value="ECO:0007669"/>
    <property type="project" value="UniProtKB-UniRule"/>
</dbReference>
<keyword evidence="5 6" id="KW-0378">Hydrolase</keyword>
<evidence type="ECO:0000256" key="6">
    <source>
        <dbReference type="HAMAP-Rule" id="MF_01974"/>
    </source>
</evidence>
<evidence type="ECO:0000313" key="9">
    <source>
        <dbReference type="EMBL" id="OGF31032.1"/>
    </source>
</evidence>
<dbReference type="GO" id="GO:0005829">
    <property type="term" value="C:cytosol"/>
    <property type="evidence" value="ECO:0007669"/>
    <property type="project" value="TreeGrafter"/>
</dbReference>
<dbReference type="EMBL" id="MFGJ01000008">
    <property type="protein sequence ID" value="OGF31032.1"/>
    <property type="molecule type" value="Genomic_DNA"/>
</dbReference>
<dbReference type="Gene3D" id="3.90.230.10">
    <property type="entry name" value="Creatinase/methionine aminopeptidase superfamily"/>
    <property type="match status" value="1"/>
</dbReference>
<sequence>MAKIKTKEEIALIRQGGKMLNKILMQVAEIVRPGVSTFELDQMGEKLIRQAGGIPAFKNYGQPPYPGSVCTSINAEVVHGVPRKDRILKEGDIISLDVGMRYPAENGLYTDMAITVPVGKIGSELQKLVDVTRQALDIYKDNLRAGEKWSKVAGKVQKYVEGQGYGLVRDLVGHGVGHAVHEEPQLPNYVIPTYDFVLREGMVLACEPMVTSGDYEIETMEDHWTVATKDRKYSAHFEHTFAITKTGCEVLTGK</sequence>
<keyword evidence="4 6" id="KW-0479">Metal-binding</keyword>
<dbReference type="InterPro" id="IPR001714">
    <property type="entry name" value="Pept_M24_MAP"/>
</dbReference>
<accession>A0A1F5SWK9</accession>
<evidence type="ECO:0000256" key="7">
    <source>
        <dbReference type="RuleBase" id="RU003653"/>
    </source>
</evidence>
<keyword evidence="3 6" id="KW-0645">Protease</keyword>
<comment type="subunit">
    <text evidence="6">Monomer.</text>
</comment>
<evidence type="ECO:0000256" key="1">
    <source>
        <dbReference type="ARBA" id="ARBA00002521"/>
    </source>
</evidence>
<feature type="binding site" evidence="6">
    <location>
        <position position="181"/>
    </location>
    <ligand>
        <name>substrate</name>
    </ligand>
</feature>
<evidence type="ECO:0000256" key="5">
    <source>
        <dbReference type="ARBA" id="ARBA00022801"/>
    </source>
</evidence>
<evidence type="ECO:0000313" key="10">
    <source>
        <dbReference type="Proteomes" id="UP000179001"/>
    </source>
</evidence>
<comment type="caution">
    <text evidence="9">The sequence shown here is derived from an EMBL/GenBank/DDBJ whole genome shotgun (WGS) entry which is preliminary data.</text>
</comment>
<dbReference type="InterPro" id="IPR000994">
    <property type="entry name" value="Pept_M24"/>
</dbReference>
<dbReference type="PRINTS" id="PR00599">
    <property type="entry name" value="MAPEPTIDASE"/>
</dbReference>
<dbReference type="Pfam" id="PF00557">
    <property type="entry name" value="Peptidase_M24"/>
    <property type="match status" value="1"/>
</dbReference>
<feature type="binding site" evidence="6">
    <location>
        <position position="207"/>
    </location>
    <ligand>
        <name>a divalent metal cation</name>
        <dbReference type="ChEBI" id="CHEBI:60240"/>
        <label>2</label>
        <note>catalytic</note>
    </ligand>
</feature>
<feature type="binding site" evidence="6">
    <location>
        <position position="97"/>
    </location>
    <ligand>
        <name>a divalent metal cation</name>
        <dbReference type="ChEBI" id="CHEBI:60240"/>
        <label>1</label>
    </ligand>
</feature>
<comment type="similarity">
    <text evidence="6">Belongs to the peptidase M24A family. Methionine aminopeptidase type 1 subfamily.</text>
</comment>
<dbReference type="Proteomes" id="UP000179001">
    <property type="component" value="Unassembled WGS sequence"/>
</dbReference>
<name>A0A1F5SWK9_9BACT</name>
<feature type="binding site" evidence="6">
    <location>
        <position position="174"/>
    </location>
    <ligand>
        <name>a divalent metal cation</name>
        <dbReference type="ChEBI" id="CHEBI:60240"/>
        <label>2</label>
        <note>catalytic</note>
    </ligand>
</feature>
<dbReference type="InterPro" id="IPR036005">
    <property type="entry name" value="Creatinase/aminopeptidase-like"/>
</dbReference>
<dbReference type="AlphaFoldDB" id="A0A1F5SWK9"/>
<dbReference type="GO" id="GO:0004239">
    <property type="term" value="F:initiator methionyl aminopeptidase activity"/>
    <property type="evidence" value="ECO:0007669"/>
    <property type="project" value="UniProtKB-UniRule"/>
</dbReference>
<feature type="binding site" evidence="6">
    <location>
        <position position="111"/>
    </location>
    <ligand>
        <name>a divalent metal cation</name>
        <dbReference type="ChEBI" id="CHEBI:60240"/>
        <label>2</label>
        <note>catalytic</note>
    </ligand>
</feature>
<dbReference type="SUPFAM" id="SSF55920">
    <property type="entry name" value="Creatinase/aminopeptidase"/>
    <property type="match status" value="1"/>
</dbReference>
<feature type="binding site" evidence="6">
    <location>
        <position position="238"/>
    </location>
    <ligand>
        <name>a divalent metal cation</name>
        <dbReference type="ChEBI" id="CHEBI:60240"/>
        <label>1</label>
    </ligand>
</feature>
<feature type="binding site" evidence="6">
    <location>
        <position position="238"/>
    </location>
    <ligand>
        <name>a divalent metal cation</name>
        <dbReference type="ChEBI" id="CHEBI:60240"/>
        <label>2</label>
        <note>catalytic</note>
    </ligand>
</feature>
<dbReference type="GO" id="GO:0006508">
    <property type="term" value="P:proteolysis"/>
    <property type="evidence" value="ECO:0007669"/>
    <property type="project" value="UniProtKB-KW"/>
</dbReference>
<organism evidence="9 10">
    <name type="scientific">Candidatus Falkowbacteria bacterium RIFOXYC2_FULL_36_12</name>
    <dbReference type="NCBI Taxonomy" id="1798002"/>
    <lineage>
        <taxon>Bacteria</taxon>
        <taxon>Candidatus Falkowiibacteriota</taxon>
    </lineage>
</organism>
<protein>
    <recommendedName>
        <fullName evidence="6 7">Methionine aminopeptidase</fullName>
        <shortName evidence="6">MAP</shortName>
        <shortName evidence="6">MetAP</shortName>
        <ecNumber evidence="6 7">3.4.11.18</ecNumber>
    </recommendedName>
    <alternativeName>
        <fullName evidence="6">Peptidase M</fullName>
    </alternativeName>
</protein>
<feature type="domain" description="Peptidase M24" evidence="8">
    <location>
        <begin position="12"/>
        <end position="245"/>
    </location>
</feature>
<comment type="cofactor">
    <cofactor evidence="6">
        <name>Co(2+)</name>
        <dbReference type="ChEBI" id="CHEBI:48828"/>
    </cofactor>
    <cofactor evidence="6">
        <name>Zn(2+)</name>
        <dbReference type="ChEBI" id="CHEBI:29105"/>
    </cofactor>
    <cofactor evidence="6">
        <name>Mn(2+)</name>
        <dbReference type="ChEBI" id="CHEBI:29035"/>
    </cofactor>
    <cofactor evidence="6">
        <name>Fe(2+)</name>
        <dbReference type="ChEBI" id="CHEBI:29033"/>
    </cofactor>
    <text evidence="6">Binds 2 divalent metal cations per subunit. Has a high-affinity and a low affinity metal-binding site. The true nature of the physiological cofactor is under debate. The enzyme is active with cobalt, zinc, manganese or divalent iron ions. Most likely, methionine aminopeptidases function as mononuclear Fe(2+)-metalloproteases under physiological conditions, and the catalytically relevant metal-binding site has been assigned to the histidine-containing high-affinity site.</text>
</comment>
<gene>
    <name evidence="6" type="primary">map</name>
    <name evidence="9" type="ORF">A2478_00780</name>
</gene>
<evidence type="ECO:0000256" key="4">
    <source>
        <dbReference type="ARBA" id="ARBA00022723"/>
    </source>
</evidence>
<evidence type="ECO:0000256" key="3">
    <source>
        <dbReference type="ARBA" id="ARBA00022670"/>
    </source>
</evidence>
<dbReference type="HAMAP" id="MF_01974">
    <property type="entry name" value="MetAP_1"/>
    <property type="match status" value="1"/>
</dbReference>
<feature type="binding site" evidence="6">
    <location>
        <position position="111"/>
    </location>
    <ligand>
        <name>a divalent metal cation</name>
        <dbReference type="ChEBI" id="CHEBI:60240"/>
        <label>1</label>
    </ligand>
</feature>
<keyword evidence="2 6" id="KW-0031">Aminopeptidase</keyword>
<feature type="binding site" evidence="6">
    <location>
        <position position="79"/>
    </location>
    <ligand>
        <name>substrate</name>
    </ligand>
</feature>
<dbReference type="PANTHER" id="PTHR43330:SF27">
    <property type="entry name" value="METHIONINE AMINOPEPTIDASE"/>
    <property type="match status" value="1"/>
</dbReference>
<dbReference type="InterPro" id="IPR002467">
    <property type="entry name" value="Pept_M24A_MAP1"/>
</dbReference>
<dbReference type="STRING" id="1798002.A2478_00780"/>
<reference evidence="9 10" key="1">
    <citation type="journal article" date="2016" name="Nat. Commun.">
        <title>Thousands of microbial genomes shed light on interconnected biogeochemical processes in an aquifer system.</title>
        <authorList>
            <person name="Anantharaman K."/>
            <person name="Brown C.T."/>
            <person name="Hug L.A."/>
            <person name="Sharon I."/>
            <person name="Castelle C.J."/>
            <person name="Probst A.J."/>
            <person name="Thomas B.C."/>
            <person name="Singh A."/>
            <person name="Wilkins M.J."/>
            <person name="Karaoz U."/>
            <person name="Brodie E.L."/>
            <person name="Williams K.H."/>
            <person name="Hubbard S.S."/>
            <person name="Banfield J.F."/>
        </authorList>
    </citation>
    <scope>NUCLEOTIDE SEQUENCE [LARGE SCALE GENOMIC DNA]</scope>
</reference>
<dbReference type="CDD" id="cd01086">
    <property type="entry name" value="MetAP1"/>
    <property type="match status" value="1"/>
</dbReference>
<dbReference type="EC" id="3.4.11.18" evidence="6 7"/>
<dbReference type="NCBIfam" id="TIGR00500">
    <property type="entry name" value="met_pdase_I"/>
    <property type="match status" value="1"/>
</dbReference>
<comment type="catalytic activity">
    <reaction evidence="6 7">
        <text>Release of N-terminal amino acids, preferentially methionine, from peptides and arylamides.</text>
        <dbReference type="EC" id="3.4.11.18"/>
    </reaction>
</comment>
<proteinExistence type="inferred from homology"/>
<comment type="function">
    <text evidence="1 6">Removes the N-terminal methionine from nascent proteins. The N-terminal methionine is often cleaved when the second residue in the primary sequence is small and uncharged (Met-Ala-, Cys, Gly, Pro, Ser, Thr, or Val). Requires deformylation of the N(alpha)-formylated initiator methionine before it can be hydrolyzed.</text>
</comment>
<evidence type="ECO:0000256" key="2">
    <source>
        <dbReference type="ARBA" id="ARBA00022438"/>
    </source>
</evidence>
<dbReference type="GO" id="GO:0070006">
    <property type="term" value="F:metalloaminopeptidase activity"/>
    <property type="evidence" value="ECO:0007669"/>
    <property type="project" value="UniProtKB-UniRule"/>
</dbReference>
<evidence type="ECO:0000259" key="8">
    <source>
        <dbReference type="Pfam" id="PF00557"/>
    </source>
</evidence>